<dbReference type="EMBL" id="RWJN01000372">
    <property type="protein sequence ID" value="TCD62437.1"/>
    <property type="molecule type" value="Genomic_DNA"/>
</dbReference>
<gene>
    <name evidence="2" type="ORF">EIP91_006899</name>
</gene>
<sequence>MASLSLAPLAATIVNELPALIERTLKYNVENNIIENQLVVLQAQIDAAKRNIAAERKTQRRTREKIRELKGHGDADESTLSYVLLLFNLVKAGMFSNDISIPSILAQPDQSMVSQTSVASKSIVFSDSPVSLRTKRKGIVFSDDVRIVKKAKMTDTSAKENEAPSA</sequence>
<evidence type="ECO:0000313" key="2">
    <source>
        <dbReference type="EMBL" id="TCD62437.1"/>
    </source>
</evidence>
<comment type="caution">
    <text evidence="2">The sequence shown here is derived from an EMBL/GenBank/DDBJ whole genome shotgun (WGS) entry which is preliminary data.</text>
</comment>
<accession>A0A4V2MVJ9</accession>
<feature type="coiled-coil region" evidence="1">
    <location>
        <begin position="31"/>
        <end position="65"/>
    </location>
</feature>
<proteinExistence type="predicted"/>
<dbReference type="Proteomes" id="UP000292702">
    <property type="component" value="Unassembled WGS sequence"/>
</dbReference>
<evidence type="ECO:0000256" key="1">
    <source>
        <dbReference type="SAM" id="Coils"/>
    </source>
</evidence>
<dbReference type="AlphaFoldDB" id="A0A4V2MVJ9"/>
<organism evidence="2 3">
    <name type="scientific">Steccherinum ochraceum</name>
    <dbReference type="NCBI Taxonomy" id="92696"/>
    <lineage>
        <taxon>Eukaryota</taxon>
        <taxon>Fungi</taxon>
        <taxon>Dikarya</taxon>
        <taxon>Basidiomycota</taxon>
        <taxon>Agaricomycotina</taxon>
        <taxon>Agaricomycetes</taxon>
        <taxon>Polyporales</taxon>
        <taxon>Steccherinaceae</taxon>
        <taxon>Steccherinum</taxon>
    </lineage>
</organism>
<name>A0A4V2MVJ9_9APHY</name>
<keyword evidence="1" id="KW-0175">Coiled coil</keyword>
<reference evidence="2 3" key="1">
    <citation type="submission" date="2018-11" db="EMBL/GenBank/DDBJ databases">
        <title>Genome assembly of Steccherinum ochraceum LE-BIN_3174, the white-rot fungus of the Steccherinaceae family (The Residual Polyporoid clade, Polyporales, Basidiomycota).</title>
        <authorList>
            <person name="Fedorova T.V."/>
            <person name="Glazunova O.A."/>
            <person name="Landesman E.O."/>
            <person name="Moiseenko K.V."/>
            <person name="Psurtseva N.V."/>
            <person name="Savinova O.S."/>
            <person name="Shakhova N.V."/>
            <person name="Tyazhelova T.V."/>
            <person name="Vasina D.V."/>
        </authorList>
    </citation>
    <scope>NUCLEOTIDE SEQUENCE [LARGE SCALE GENOMIC DNA]</scope>
    <source>
        <strain evidence="2 3">LE-BIN_3174</strain>
    </source>
</reference>
<dbReference type="OrthoDB" id="2744269at2759"/>
<evidence type="ECO:0000313" key="3">
    <source>
        <dbReference type="Proteomes" id="UP000292702"/>
    </source>
</evidence>
<keyword evidence="3" id="KW-1185">Reference proteome</keyword>
<protein>
    <submittedName>
        <fullName evidence="2">Uncharacterized protein</fullName>
    </submittedName>
</protein>